<organism evidence="2 4">
    <name type="scientific">Rhizobium anhuiense</name>
    <dbReference type="NCBI Taxonomy" id="1184720"/>
    <lineage>
        <taxon>Bacteria</taxon>
        <taxon>Pseudomonadati</taxon>
        <taxon>Pseudomonadota</taxon>
        <taxon>Alphaproteobacteria</taxon>
        <taxon>Hyphomicrobiales</taxon>
        <taxon>Rhizobiaceae</taxon>
        <taxon>Rhizobium/Agrobacterium group</taxon>
        <taxon>Rhizobium</taxon>
    </lineage>
</organism>
<reference evidence="2" key="3">
    <citation type="submission" date="2018-11" db="EMBL/GenBank/DDBJ databases">
        <authorList>
            <person name="Huo Y."/>
        </authorList>
    </citation>
    <scope>NUCLEOTIDE SEQUENCE</scope>
    <source>
        <strain evidence="2">CCBAU 23252</strain>
    </source>
</reference>
<dbReference type="Proteomes" id="UP000219972">
    <property type="component" value="Unassembled WGS sequence"/>
</dbReference>
<accession>A0A3S0RZG6</accession>
<dbReference type="Proteomes" id="UP000273611">
    <property type="component" value="Unassembled WGS sequence"/>
</dbReference>
<evidence type="ECO:0000313" key="2">
    <source>
        <dbReference type="EMBL" id="RUM04664.1"/>
    </source>
</evidence>
<dbReference type="AlphaFoldDB" id="A0A3S0RZG6"/>
<proteinExistence type="predicted"/>
<evidence type="ECO:0000313" key="3">
    <source>
        <dbReference type="Proteomes" id="UP000219972"/>
    </source>
</evidence>
<reference evidence="2 4" key="1">
    <citation type="journal article" date="2015" name="Int. J. Syst. Evol. Microbiol.">
        <title>Rhizobium anhuiense sp. nov., isolated from effective nodules of Vicia faba and Pisum sativum.</title>
        <authorList>
            <person name="Zhang Y.J."/>
            <person name="Zheng W.T."/>
            <person name="Everall I."/>
            <person name="Young J.P."/>
            <person name="Zhang X.X."/>
            <person name="Tian C.F."/>
            <person name="Sui X.H."/>
            <person name="Wang E.T."/>
            <person name="Chen W.X."/>
        </authorList>
    </citation>
    <scope>NUCLEOTIDE SEQUENCE [LARGE SCALE GENOMIC DNA]</scope>
    <source>
        <strain evidence="2 4">CCBAU 23252</strain>
    </source>
</reference>
<comment type="caution">
    <text evidence="2">The sequence shown here is derived from an EMBL/GenBank/DDBJ whole genome shotgun (WGS) entry which is preliminary data.</text>
</comment>
<sequence length="67" mass="7139">MSAALVASAWRAMRPATVSLPTGAHADAGDAEAAKAPLKKYSPFHYAASKTSFGMRAKITERFLHGY</sequence>
<reference evidence="1 3" key="2">
    <citation type="submission" date="2017-09" db="EMBL/GenBank/DDBJ databases">
        <title>Comparative genomics of rhizobia isolated from Phaseolus vulgaris in China.</title>
        <authorList>
            <person name="Tong W."/>
        </authorList>
    </citation>
    <scope>NUCLEOTIDE SEQUENCE [LARGE SCALE GENOMIC DNA]</scope>
    <source>
        <strain evidence="1 3">Y27</strain>
    </source>
</reference>
<evidence type="ECO:0000313" key="1">
    <source>
        <dbReference type="EMBL" id="PDS50988.1"/>
    </source>
</evidence>
<dbReference type="EMBL" id="RIBW01000001">
    <property type="protein sequence ID" value="RUM04664.1"/>
    <property type="molecule type" value="Genomic_DNA"/>
</dbReference>
<gene>
    <name evidence="1" type="ORF">CO662_16680</name>
    <name evidence="2" type="ORF">EEQ99_03905</name>
</gene>
<evidence type="ECO:0000313" key="4">
    <source>
        <dbReference type="Proteomes" id="UP000273611"/>
    </source>
</evidence>
<protein>
    <submittedName>
        <fullName evidence="2">Uncharacterized protein</fullName>
    </submittedName>
</protein>
<name>A0A3S0RZG6_9HYPH</name>
<dbReference type="EMBL" id="NWSL01000009">
    <property type="protein sequence ID" value="PDS50988.1"/>
    <property type="molecule type" value="Genomic_DNA"/>
</dbReference>
<keyword evidence="3" id="KW-1185">Reference proteome</keyword>